<keyword evidence="3" id="KW-1185">Reference proteome</keyword>
<evidence type="ECO:0000313" key="2">
    <source>
        <dbReference type="EMBL" id="CAK9070850.1"/>
    </source>
</evidence>
<reference evidence="2 3" key="1">
    <citation type="submission" date="2024-02" db="EMBL/GenBank/DDBJ databases">
        <authorList>
            <person name="Chen Y."/>
            <person name="Shah S."/>
            <person name="Dougan E. K."/>
            <person name="Thang M."/>
            <person name="Chan C."/>
        </authorList>
    </citation>
    <scope>NUCLEOTIDE SEQUENCE [LARGE SCALE GENOMIC DNA]</scope>
</reference>
<dbReference type="Proteomes" id="UP001642464">
    <property type="component" value="Unassembled WGS sequence"/>
</dbReference>
<feature type="region of interest" description="Disordered" evidence="1">
    <location>
        <begin position="143"/>
        <end position="169"/>
    </location>
</feature>
<evidence type="ECO:0000313" key="3">
    <source>
        <dbReference type="Proteomes" id="UP001642464"/>
    </source>
</evidence>
<evidence type="ECO:0000256" key="1">
    <source>
        <dbReference type="SAM" id="MobiDB-lite"/>
    </source>
</evidence>
<organism evidence="2 3">
    <name type="scientific">Durusdinium trenchii</name>
    <dbReference type="NCBI Taxonomy" id="1381693"/>
    <lineage>
        <taxon>Eukaryota</taxon>
        <taxon>Sar</taxon>
        <taxon>Alveolata</taxon>
        <taxon>Dinophyceae</taxon>
        <taxon>Suessiales</taxon>
        <taxon>Symbiodiniaceae</taxon>
        <taxon>Durusdinium</taxon>
    </lineage>
</organism>
<accession>A0ABP0P847</accession>
<protein>
    <submittedName>
        <fullName evidence="2">Uncharacterized protein</fullName>
    </submittedName>
</protein>
<sequence length="191" mass="20691">MLTSNSLSLAGKRKKEARCPTCLFLGSNTESFGVYVIFRVLPVTSCAMAGSYQDFDPDSPKAIAARKARVENFLERHGFLEVNTPRNTRDVHQKVHMEPVYPLDVADQMGDERMVNSLLQLGAKKRSNTKVSIFAALRSLGSRSAKSSSSNSSSGSSKSGDSSPSSRMGSCLKAKAIDFGVDDSSVESEWV</sequence>
<proteinExistence type="predicted"/>
<comment type="caution">
    <text evidence="2">The sequence shown here is derived from an EMBL/GenBank/DDBJ whole genome shotgun (WGS) entry which is preliminary data.</text>
</comment>
<name>A0ABP0P847_9DINO</name>
<gene>
    <name evidence="2" type="ORF">SCF082_LOCUS35160</name>
</gene>
<dbReference type="EMBL" id="CAXAMM010033185">
    <property type="protein sequence ID" value="CAK9070850.1"/>
    <property type="molecule type" value="Genomic_DNA"/>
</dbReference>